<dbReference type="SUPFAM" id="SSF56349">
    <property type="entry name" value="DNA breaking-rejoining enzymes"/>
    <property type="match status" value="1"/>
</dbReference>
<feature type="compositionally biased region" description="Low complexity" evidence="2">
    <location>
        <begin position="1131"/>
        <end position="1141"/>
    </location>
</feature>
<dbReference type="SUPFAM" id="SSF56672">
    <property type="entry name" value="DNA/RNA polymerases"/>
    <property type="match status" value="1"/>
</dbReference>
<dbReference type="PROSITE" id="PS51898">
    <property type="entry name" value="TYR_RECOMBINASE"/>
    <property type="match status" value="1"/>
</dbReference>
<name>A0ABN9UYH1_9DINO</name>
<feature type="compositionally biased region" description="Basic and acidic residues" evidence="2">
    <location>
        <begin position="497"/>
        <end position="506"/>
    </location>
</feature>
<protein>
    <recommendedName>
        <fullName evidence="3">Tyr recombinase domain-containing protein</fullName>
    </recommendedName>
</protein>
<keyword evidence="5" id="KW-1185">Reference proteome</keyword>
<gene>
    <name evidence="4" type="ORF">PCOR1329_LOCUS52894</name>
</gene>
<evidence type="ECO:0000313" key="4">
    <source>
        <dbReference type="EMBL" id="CAK0865333.1"/>
    </source>
</evidence>
<feature type="region of interest" description="Disordered" evidence="2">
    <location>
        <begin position="1127"/>
        <end position="1168"/>
    </location>
</feature>
<reference evidence="4" key="1">
    <citation type="submission" date="2023-10" db="EMBL/GenBank/DDBJ databases">
        <authorList>
            <person name="Chen Y."/>
            <person name="Shah S."/>
            <person name="Dougan E. K."/>
            <person name="Thang M."/>
            <person name="Chan C."/>
        </authorList>
    </citation>
    <scope>NUCLEOTIDE SEQUENCE [LARGE SCALE GENOMIC DNA]</scope>
</reference>
<feature type="domain" description="Tyr recombinase" evidence="3">
    <location>
        <begin position="1288"/>
        <end position="1477"/>
    </location>
</feature>
<dbReference type="EMBL" id="CAUYUJ010016441">
    <property type="protein sequence ID" value="CAK0865333.1"/>
    <property type="molecule type" value="Genomic_DNA"/>
</dbReference>
<feature type="region of interest" description="Disordered" evidence="2">
    <location>
        <begin position="497"/>
        <end position="518"/>
    </location>
</feature>
<dbReference type="InterPro" id="IPR011010">
    <property type="entry name" value="DNA_brk_join_enz"/>
</dbReference>
<evidence type="ECO:0000256" key="1">
    <source>
        <dbReference type="ARBA" id="ARBA00023172"/>
    </source>
</evidence>
<evidence type="ECO:0000259" key="3">
    <source>
        <dbReference type="PROSITE" id="PS51898"/>
    </source>
</evidence>
<evidence type="ECO:0000313" key="5">
    <source>
        <dbReference type="Proteomes" id="UP001189429"/>
    </source>
</evidence>
<dbReference type="Gene3D" id="1.10.443.10">
    <property type="entry name" value="Intergrase catalytic core"/>
    <property type="match status" value="1"/>
</dbReference>
<sequence>MAGLALGLAPAVRYWAATGLYAANLWTSLHKECHCTCAFTGEHDRELIQVLQRQLDRCGPEQLRSAPSECPPVFWEIASVVCLAVFAAFIIGYLTGLPDLLKTARPWDKLYCLYSLEEKQYHERLLCAHVDGSRWAVATPDGDVYVEDFADDDHVEIHRAGPRGGAPPQLRKKMLYRFDMDEQGLIALVDEGVRLAESERHEVRHNPVARPPGVVRRLRGKQHSFPAVADGGTDTPRGSEVGWAAGAAEPPLPPPGPLPPVQLDDSWVALESRLGFRRGSSVDVTFATVYAMDDRALASFPEGVITLGRVGTLSDEVPLSPRDAQEDVLDERILRYRRSGTGQRRRAFAEVVAEQREVLSTEEWRVQGPATIGGLLQAHLGQGSGPVQRHYRWRQILGLAAADPGDDEHLFLCELIETAFELAARRFQLWEEVYSEALRQVEVAGTAGATADSDGWLDERRIFLGGTRSKGHALASPSLEKHVAERMQEESAILKERRKGREERRMARGAGSSGADRRHQEVWLREGIAALNDLGGRGADTPAGAPTACQVAAVRRLAQLYGRVGPPPSEVTPLGAWQTLQASRNGYADVMAEGASTTYRKGAMALPRAAAGRVRLVDVLPPHLQSLLSDSSQMLREPEARNFALGEAPRVCAMDPVLQRHGYQFGECLSELLAAGIIERASEGSIIERAGIFFAPKKDSSLRLIFDTRRSNAHFQDPPYTLLASGEALANLEVDAAEGVAVASGDVECCFYQYELPCWARAFFGLPAVQARFWGPAARQHLGVSDPSEMIHFVARVVPIGWSWAVHLIQDAHAHVLSNVSPEAPWIADKVPTPALGAQCSTAKMLHIDNVAVFTSGSGDPTLEVERMLAALSARGIQASFDREDGDLHTLLGFVLHKPSATWRLSQSKFWRLKFSLDFVLTPGRLVTGRELERLMGHITAAVMLQRHMLSLFHAIDEFCRRSRDKRQPLWSSVRRELSWFRPLLPCVTVSLSRTWCERVTATDASPWGFGNVEQLWPVSEDRRIGSLSERSRFRGVLTADYAPRDTLVEQQLLHASAADVTAEGTLTHFEEAWESNTVSDNAVHPQPRVRKAHSRLVLYPEPSARGSTTMPATAYWVNPAYGKRARDAAAPRPAPTTRRAFGSRGGHGLPGPLGSRQGWTSPAPLSDRPAEVCARRARLRPRLSRLAARRVRRATELSYLRALTMLLGWLRLLALPCWTPAQWDETLVDYSEWAFDRGMGQEAFSRTLCAVAWGEPALGGPARRLFPAAHAPLSGWTRLQPGHSRPPLPRAIALAMAAVLVSMGKPDSGLCILVAFECYLRPSEAATLLAEQLLPGRCHEVGVLQYPLLILHPEELATSSKTGEFDSTVAFDLPRHHWIGRAAVRLQRLRREGELLFQISYPQLLADFHAARHYLKLEGLGFSPHCLRHGGATRDRAAGCRSLLEVQRRGMWRAASSVRRYDKAGRLALVMRSLSNAQRKGCEVWAAAAQRFFDNAYVLPSAPAASASGGLSSTSSQ</sequence>
<accession>A0ABN9UYH1</accession>
<dbReference type="InterPro" id="IPR002104">
    <property type="entry name" value="Integrase_catalytic"/>
</dbReference>
<feature type="compositionally biased region" description="Pro residues" evidence="2">
    <location>
        <begin position="250"/>
        <end position="260"/>
    </location>
</feature>
<dbReference type="InterPro" id="IPR043502">
    <property type="entry name" value="DNA/RNA_pol_sf"/>
</dbReference>
<organism evidence="4 5">
    <name type="scientific">Prorocentrum cordatum</name>
    <dbReference type="NCBI Taxonomy" id="2364126"/>
    <lineage>
        <taxon>Eukaryota</taxon>
        <taxon>Sar</taxon>
        <taxon>Alveolata</taxon>
        <taxon>Dinophyceae</taxon>
        <taxon>Prorocentrales</taxon>
        <taxon>Prorocentraceae</taxon>
        <taxon>Prorocentrum</taxon>
    </lineage>
</organism>
<dbReference type="Proteomes" id="UP001189429">
    <property type="component" value="Unassembled WGS sequence"/>
</dbReference>
<feature type="non-terminal residue" evidence="4">
    <location>
        <position position="1518"/>
    </location>
</feature>
<evidence type="ECO:0000256" key="2">
    <source>
        <dbReference type="SAM" id="MobiDB-lite"/>
    </source>
</evidence>
<proteinExistence type="predicted"/>
<feature type="region of interest" description="Disordered" evidence="2">
    <location>
        <begin position="225"/>
        <end position="260"/>
    </location>
</feature>
<keyword evidence="1" id="KW-0233">DNA recombination</keyword>
<comment type="caution">
    <text evidence="4">The sequence shown here is derived from an EMBL/GenBank/DDBJ whole genome shotgun (WGS) entry which is preliminary data.</text>
</comment>
<dbReference type="InterPro" id="IPR013762">
    <property type="entry name" value="Integrase-like_cat_sf"/>
</dbReference>